<feature type="region of interest" description="Disordered" evidence="1">
    <location>
        <begin position="98"/>
        <end position="119"/>
    </location>
</feature>
<feature type="compositionally biased region" description="Acidic residues" evidence="1">
    <location>
        <begin position="404"/>
        <end position="413"/>
    </location>
</feature>
<protein>
    <submittedName>
        <fullName evidence="2">Uncharacterized protein</fullName>
    </submittedName>
</protein>
<feature type="compositionally biased region" description="Acidic residues" evidence="1">
    <location>
        <begin position="338"/>
        <end position="354"/>
    </location>
</feature>
<feature type="compositionally biased region" description="Basic and acidic residues" evidence="1">
    <location>
        <begin position="261"/>
        <end position="270"/>
    </location>
</feature>
<feature type="compositionally biased region" description="Acidic residues" evidence="1">
    <location>
        <begin position="480"/>
        <end position="497"/>
    </location>
</feature>
<dbReference type="EMBL" id="JBBBZM010000054">
    <property type="protein sequence ID" value="KAL0636254.1"/>
    <property type="molecule type" value="Genomic_DNA"/>
</dbReference>
<name>A0ABR3GK04_9PEZI</name>
<feature type="compositionally biased region" description="Acidic residues" evidence="1">
    <location>
        <begin position="430"/>
        <end position="464"/>
    </location>
</feature>
<feature type="region of interest" description="Disordered" evidence="1">
    <location>
        <begin position="190"/>
        <end position="500"/>
    </location>
</feature>
<sequence length="724" mass="82045">MFSLPSPPFCRKRKPSANAPLGSRKRVRLAGTFEPRCIVPTGARRSWTFAKEPRFVFSSITQGSKRSLVEYEGMPTNCNCKARVLDSRDVLFLPSCKRLSPPGKPQRRRTSSSSPAKKSVEFVRLRRREFLRQRRLQRVDSGICMDSDEDFNLDTLFEPMTTGEEFKLFDGTGASTFTGFSVEMMEATETVTEDDMEIEDASISTTTTSNSTTEDDVADSDSATEQTTSAKDGDNGEELEGDMPVDKEEENESSDVEVEDAEKKITEQKEANIVLSTKDTVVKERIQKRLGTDELVRLGPSNSKRGVKTADEDEEEDEEPPRRSTRRKSTKISLPTTVEEEEEDEKERDDDDDVVAIIKRKPSRISKSKEDKEKDDGSDEEVEKQEGKKEKKKLARRKAKAEESESEADESEREEVKKSKRKTAKHESKVEEEELVGDKMEEDTDEDANSSGEDTDMSTDEDISEAVAEDKAAIEKATQEEEDVTMSEDDEMIEESPEELRKEIEEEIDAEVPVIEVQEAKDVEAASEEVGLSQEKLQTSVTTVSVEVKKSVRRLVLAPSKKDELEVANMLSSIPRTPRTPRSPNMSRFNITMSKAPRKLNPLSNPLMSPRRGKFNRSEDPSAHWAMKRLAARKRQQPFNPANISRHAYRDPINEDELHSHAARRALLDDDEAEEAYADEHCLRVEWTCATKSWDGRYSSWMMENGSALMEFCVRKLEGFNMGW</sequence>
<feature type="compositionally biased region" description="Basic and acidic residues" evidence="1">
    <location>
        <begin position="468"/>
        <end position="479"/>
    </location>
</feature>
<organism evidence="2 3">
    <name type="scientific">Discina gigas</name>
    <dbReference type="NCBI Taxonomy" id="1032678"/>
    <lineage>
        <taxon>Eukaryota</taxon>
        <taxon>Fungi</taxon>
        <taxon>Dikarya</taxon>
        <taxon>Ascomycota</taxon>
        <taxon>Pezizomycotina</taxon>
        <taxon>Pezizomycetes</taxon>
        <taxon>Pezizales</taxon>
        <taxon>Discinaceae</taxon>
        <taxon>Discina</taxon>
    </lineage>
</organism>
<evidence type="ECO:0000313" key="2">
    <source>
        <dbReference type="EMBL" id="KAL0636254.1"/>
    </source>
</evidence>
<evidence type="ECO:0000256" key="1">
    <source>
        <dbReference type="SAM" id="MobiDB-lite"/>
    </source>
</evidence>
<keyword evidence="3" id="KW-1185">Reference proteome</keyword>
<dbReference type="Proteomes" id="UP001447188">
    <property type="component" value="Unassembled WGS sequence"/>
</dbReference>
<feature type="compositionally biased region" description="Low complexity" evidence="1">
    <location>
        <begin position="202"/>
        <end position="212"/>
    </location>
</feature>
<feature type="compositionally biased region" description="Basic and acidic residues" evidence="1">
    <location>
        <begin position="280"/>
        <end position="296"/>
    </location>
</feature>
<comment type="caution">
    <text evidence="2">The sequence shown here is derived from an EMBL/GenBank/DDBJ whole genome shotgun (WGS) entry which is preliminary data.</text>
</comment>
<accession>A0ABR3GK04</accession>
<feature type="compositionally biased region" description="Polar residues" evidence="1">
    <location>
        <begin position="221"/>
        <end position="230"/>
    </location>
</feature>
<reference evidence="2 3" key="1">
    <citation type="submission" date="2024-02" db="EMBL/GenBank/DDBJ databases">
        <title>Discinaceae phylogenomics.</title>
        <authorList>
            <person name="Dirks A.C."/>
            <person name="James T.Y."/>
        </authorList>
    </citation>
    <scope>NUCLEOTIDE SEQUENCE [LARGE SCALE GENOMIC DNA]</scope>
    <source>
        <strain evidence="2 3">ACD0624</strain>
    </source>
</reference>
<feature type="region of interest" description="Disordered" evidence="1">
    <location>
        <begin position="597"/>
        <end position="621"/>
    </location>
</feature>
<gene>
    <name evidence="2" type="ORF">Q9L58_004818</name>
</gene>
<evidence type="ECO:0000313" key="3">
    <source>
        <dbReference type="Proteomes" id="UP001447188"/>
    </source>
</evidence>
<feature type="compositionally biased region" description="Basic residues" evidence="1">
    <location>
        <begin position="390"/>
        <end position="399"/>
    </location>
</feature>
<feature type="compositionally biased region" description="Acidic residues" evidence="1">
    <location>
        <begin position="191"/>
        <end position="200"/>
    </location>
</feature>
<feature type="compositionally biased region" description="Acidic residues" evidence="1">
    <location>
        <begin position="235"/>
        <end position="260"/>
    </location>
</feature>
<proteinExistence type="predicted"/>